<dbReference type="PANTHER" id="PTHR34396:SF24">
    <property type="entry name" value="BED-TYPE DOMAIN-CONTAINING PROTEIN"/>
    <property type="match status" value="1"/>
</dbReference>
<dbReference type="GO" id="GO:0006357">
    <property type="term" value="P:regulation of transcription by RNA polymerase II"/>
    <property type="evidence" value="ECO:0007669"/>
    <property type="project" value="TreeGrafter"/>
</dbReference>
<dbReference type="OrthoDB" id="1873329at2759"/>
<keyword evidence="3" id="KW-1185">Reference proteome</keyword>
<evidence type="ECO:0000313" key="2">
    <source>
        <dbReference type="EMBL" id="VFQ99739.1"/>
    </source>
</evidence>
<dbReference type="InterPro" id="IPR036236">
    <property type="entry name" value="Znf_C2H2_sf"/>
</dbReference>
<dbReference type="AlphaFoldDB" id="A0A484NFN3"/>
<dbReference type="Proteomes" id="UP000595140">
    <property type="component" value="Unassembled WGS sequence"/>
</dbReference>
<evidence type="ECO:0000256" key="1">
    <source>
        <dbReference type="SAM" id="MobiDB-lite"/>
    </source>
</evidence>
<protein>
    <recommendedName>
        <fullName evidence="4">BED-type domain-containing protein</fullName>
    </recommendedName>
</protein>
<feature type="compositionally biased region" description="Low complexity" evidence="1">
    <location>
        <begin position="9"/>
        <end position="32"/>
    </location>
</feature>
<feature type="region of interest" description="Disordered" evidence="1">
    <location>
        <begin position="1"/>
        <end position="38"/>
    </location>
</feature>
<evidence type="ECO:0008006" key="4">
    <source>
        <dbReference type="Google" id="ProtNLM"/>
    </source>
</evidence>
<sequence length="150" mass="16943">MVRRHRHSSGIPDPISSSSLGSIGTTTTTEESSQNRKRKWASPIWDEYNVFDGDQFPDAQDRAICKYCKGGPIFANSKNGTTNFKRHTENCHARVANDVGQLLLNKKANLDKKLDQGTYKELVALSIKRHDYSFSFAEHQGNRGYSCLFE</sequence>
<name>A0A484NFN3_9ASTE</name>
<evidence type="ECO:0000313" key="3">
    <source>
        <dbReference type="Proteomes" id="UP000595140"/>
    </source>
</evidence>
<organism evidence="2 3">
    <name type="scientific">Cuscuta campestris</name>
    <dbReference type="NCBI Taxonomy" id="132261"/>
    <lineage>
        <taxon>Eukaryota</taxon>
        <taxon>Viridiplantae</taxon>
        <taxon>Streptophyta</taxon>
        <taxon>Embryophyta</taxon>
        <taxon>Tracheophyta</taxon>
        <taxon>Spermatophyta</taxon>
        <taxon>Magnoliopsida</taxon>
        <taxon>eudicotyledons</taxon>
        <taxon>Gunneridae</taxon>
        <taxon>Pentapetalae</taxon>
        <taxon>asterids</taxon>
        <taxon>lamiids</taxon>
        <taxon>Solanales</taxon>
        <taxon>Convolvulaceae</taxon>
        <taxon>Cuscuteae</taxon>
        <taxon>Cuscuta</taxon>
        <taxon>Cuscuta subgen. Grammica</taxon>
        <taxon>Cuscuta sect. Cleistogrammica</taxon>
    </lineage>
</organism>
<accession>A0A484NFN3</accession>
<dbReference type="GO" id="GO:0005634">
    <property type="term" value="C:nucleus"/>
    <property type="evidence" value="ECO:0007669"/>
    <property type="project" value="TreeGrafter"/>
</dbReference>
<proteinExistence type="predicted"/>
<dbReference type="InterPro" id="IPR053031">
    <property type="entry name" value="Cuticle_assoc_protein"/>
</dbReference>
<gene>
    <name evidence="2" type="ORF">CCAM_LOCUS41515</name>
</gene>
<dbReference type="EMBL" id="OOIL02006673">
    <property type="protein sequence ID" value="VFQ99739.1"/>
    <property type="molecule type" value="Genomic_DNA"/>
</dbReference>
<dbReference type="GO" id="GO:1990837">
    <property type="term" value="F:sequence-specific double-stranded DNA binding"/>
    <property type="evidence" value="ECO:0007669"/>
    <property type="project" value="TreeGrafter"/>
</dbReference>
<dbReference type="PANTHER" id="PTHR34396">
    <property type="entry name" value="OS03G0264950 PROTEIN-RELATED"/>
    <property type="match status" value="1"/>
</dbReference>
<reference evidence="2 3" key="1">
    <citation type="submission" date="2018-04" db="EMBL/GenBank/DDBJ databases">
        <authorList>
            <person name="Vogel A."/>
        </authorList>
    </citation>
    <scope>NUCLEOTIDE SEQUENCE [LARGE SCALE GENOMIC DNA]</scope>
</reference>
<dbReference type="SUPFAM" id="SSF57667">
    <property type="entry name" value="beta-beta-alpha zinc fingers"/>
    <property type="match status" value="1"/>
</dbReference>